<dbReference type="Pfam" id="PF01725">
    <property type="entry name" value="Ham1p_like"/>
    <property type="match status" value="1"/>
</dbReference>
<dbReference type="InterPro" id="IPR029001">
    <property type="entry name" value="ITPase-like_fam"/>
</dbReference>
<proteinExistence type="inferred from homology"/>
<dbReference type="SUPFAM" id="SSF52972">
    <property type="entry name" value="ITPase-like"/>
    <property type="match status" value="1"/>
</dbReference>
<gene>
    <name evidence="3" type="ORF">PGABG01_0000600</name>
</gene>
<keyword evidence="4" id="KW-1185">Reference proteome</keyword>
<dbReference type="Proteomes" id="UP000831156">
    <property type="component" value="Unassembled WGS sequence"/>
</dbReference>
<dbReference type="Gene3D" id="3.90.950.10">
    <property type="match status" value="1"/>
</dbReference>
<evidence type="ECO:0000256" key="1">
    <source>
        <dbReference type="ARBA" id="ARBA00008023"/>
    </source>
</evidence>
<dbReference type="EMBL" id="FMKD01000025">
    <property type="protein sequence ID" value="SCQ12623.1"/>
    <property type="molecule type" value="Genomic_DNA"/>
</dbReference>
<dbReference type="PANTHER" id="PTHR11067">
    <property type="entry name" value="INOSINE TRIPHOSPHATE PYROPHOSPHATASE/HAM1 PROTEIN"/>
    <property type="match status" value="1"/>
</dbReference>
<accession>A0ABY0KXG9</accession>
<evidence type="ECO:0000256" key="2">
    <source>
        <dbReference type="ARBA" id="ARBA00022801"/>
    </source>
</evidence>
<dbReference type="InterPro" id="IPR002637">
    <property type="entry name" value="RdgB/HAM1"/>
</dbReference>
<keyword evidence="2" id="KW-0378">Hydrolase</keyword>
<evidence type="ECO:0000313" key="3">
    <source>
        <dbReference type="EMBL" id="SCQ12623.1"/>
    </source>
</evidence>
<dbReference type="PANTHER" id="PTHR11067:SF9">
    <property type="entry name" value="INOSINE TRIPHOSPHATE PYROPHOSPHATASE"/>
    <property type="match status" value="1"/>
</dbReference>
<evidence type="ECO:0000313" key="4">
    <source>
        <dbReference type="Proteomes" id="UP000831156"/>
    </source>
</evidence>
<comment type="similarity">
    <text evidence="1">Belongs to the HAM1 NTPase family.</text>
</comment>
<protein>
    <submittedName>
        <fullName evidence="3">Ham1-like protein,putative</fullName>
    </submittedName>
</protein>
<reference evidence="3" key="1">
    <citation type="submission" date="2016-09" db="EMBL/GenBank/DDBJ databases">
        <authorList>
            <consortium name="Pathogen Informatics"/>
            <person name="Sun Q."/>
            <person name="Inoue M."/>
        </authorList>
    </citation>
    <scope>NUCLEOTIDE SEQUENCE</scope>
</reference>
<comment type="caution">
    <text evidence="3">The sequence shown here is derived from an EMBL/GenBank/DDBJ whole genome shotgun (WGS) entry which is preliminary data.</text>
</comment>
<name>A0ABY0KXG9_9APIC</name>
<organism evidence="3 4">
    <name type="scientific">Plasmodium gaboni</name>
    <dbReference type="NCBI Taxonomy" id="647221"/>
    <lineage>
        <taxon>Eukaryota</taxon>
        <taxon>Sar</taxon>
        <taxon>Alveolata</taxon>
        <taxon>Apicomplexa</taxon>
        <taxon>Aconoidasida</taxon>
        <taxon>Haemosporida</taxon>
        <taxon>Plasmodiidae</taxon>
        <taxon>Plasmodium</taxon>
        <taxon>Plasmodium (Laverania)</taxon>
    </lineage>
</organism>
<sequence length="94" mass="11260">MEIYLVTGNMNKKEEFLKMMKQDLNVEFVNINLEEIQAQDIVEINEHKVRSAYDILKKRDNNRNKKRYVITDDTGLFINKLNDFPGPYMYNLNK</sequence>